<dbReference type="Proteomes" id="UP000255515">
    <property type="component" value="Unassembled WGS sequence"/>
</dbReference>
<proteinExistence type="predicted"/>
<name>A0A380ZUR2_9FLAO</name>
<keyword evidence="1 2" id="KW-0732">Signal</keyword>
<organism evidence="4 5">
    <name type="scientific">Bergeyella zoohelcum</name>
    <dbReference type="NCBI Taxonomy" id="1015"/>
    <lineage>
        <taxon>Bacteria</taxon>
        <taxon>Pseudomonadati</taxon>
        <taxon>Bacteroidota</taxon>
        <taxon>Flavobacteriia</taxon>
        <taxon>Flavobacteriales</taxon>
        <taxon>Weeksellaceae</taxon>
        <taxon>Bergeyella</taxon>
    </lineage>
</organism>
<evidence type="ECO:0000256" key="2">
    <source>
        <dbReference type="SAM" id="SignalP"/>
    </source>
</evidence>
<feature type="signal peptide" evidence="2">
    <location>
        <begin position="1"/>
        <end position="23"/>
    </location>
</feature>
<accession>A0A380ZUR2</accession>
<dbReference type="GO" id="GO:0004553">
    <property type="term" value="F:hydrolase activity, hydrolyzing O-glycosyl compounds"/>
    <property type="evidence" value="ECO:0007669"/>
    <property type="project" value="UniProtKB-ARBA"/>
</dbReference>
<dbReference type="AlphaFoldDB" id="A0A380ZUR2"/>
<protein>
    <submittedName>
        <fullName evidence="4">Por secretion system C-terminal sorting domain</fullName>
    </submittedName>
</protein>
<dbReference type="Pfam" id="PF18962">
    <property type="entry name" value="Por_Secre_tail"/>
    <property type="match status" value="1"/>
</dbReference>
<dbReference type="Gene3D" id="2.60.120.560">
    <property type="entry name" value="Exo-inulinase, domain 1"/>
    <property type="match status" value="1"/>
</dbReference>
<feature type="chain" id="PRO_5016946550" evidence="2">
    <location>
        <begin position="24"/>
        <end position="315"/>
    </location>
</feature>
<dbReference type="EMBL" id="UFTJ01000003">
    <property type="protein sequence ID" value="SUV53091.1"/>
    <property type="molecule type" value="Genomic_DNA"/>
</dbReference>
<sequence>MKKILLSGMVVLGSLLSAQQLISFETNQGYTTGNVGGQNGWISAIFPGSITNPNHTSTSQTTNVVTTEQFVDGNQSLKIPKDPNIAQNTLIGVSYPLAAPLDATDFTISFDVRITEQHNNSSDHVMQAVNTAGSPIPQGFIIDFAYDGNIKVLDLAGGTPSWATLDTWTVNTWYRVKVVGTASNIQYFINDTLAYTGGHLSATPTILNRVDFLRDNYEGDGYIDRIAINNEAALSVKETVGNDTAIAIYPNPTTDMLYISSDEKVSGVVIFDMTGRRMNADLKENQVNVNHLEKGNYIITVSTKKGKVSKKFIKK</sequence>
<evidence type="ECO:0000313" key="5">
    <source>
        <dbReference type="Proteomes" id="UP000255515"/>
    </source>
</evidence>
<dbReference type="SUPFAM" id="SSF49899">
    <property type="entry name" value="Concanavalin A-like lectins/glucanases"/>
    <property type="match status" value="1"/>
</dbReference>
<feature type="domain" description="Secretion system C-terminal sorting" evidence="3">
    <location>
        <begin position="248"/>
        <end position="313"/>
    </location>
</feature>
<evidence type="ECO:0000256" key="1">
    <source>
        <dbReference type="ARBA" id="ARBA00022729"/>
    </source>
</evidence>
<dbReference type="RefSeq" id="WP_002687641.1">
    <property type="nucleotide sequence ID" value="NZ_UFTJ01000003.1"/>
</dbReference>
<evidence type="ECO:0000313" key="4">
    <source>
        <dbReference type="EMBL" id="SUV53091.1"/>
    </source>
</evidence>
<dbReference type="NCBIfam" id="TIGR04183">
    <property type="entry name" value="Por_Secre_tail"/>
    <property type="match status" value="1"/>
</dbReference>
<dbReference type="GO" id="GO:0005975">
    <property type="term" value="P:carbohydrate metabolic process"/>
    <property type="evidence" value="ECO:0007669"/>
    <property type="project" value="UniProtKB-ARBA"/>
</dbReference>
<evidence type="ECO:0000259" key="3">
    <source>
        <dbReference type="Pfam" id="PF18962"/>
    </source>
</evidence>
<reference evidence="4 5" key="1">
    <citation type="submission" date="2018-06" db="EMBL/GenBank/DDBJ databases">
        <authorList>
            <consortium name="Pathogen Informatics"/>
            <person name="Doyle S."/>
        </authorList>
    </citation>
    <scope>NUCLEOTIDE SEQUENCE [LARGE SCALE GENOMIC DNA]</scope>
    <source>
        <strain evidence="4 5">NCTC11661</strain>
    </source>
</reference>
<dbReference type="InterPro" id="IPR026444">
    <property type="entry name" value="Secre_tail"/>
</dbReference>
<gene>
    <name evidence="4" type="ORF">NCTC11661_02238</name>
</gene>
<dbReference type="InterPro" id="IPR013320">
    <property type="entry name" value="ConA-like_dom_sf"/>
</dbReference>